<reference evidence="1 2" key="1">
    <citation type="submission" date="2017-12" db="EMBL/GenBank/DDBJ databases">
        <authorList>
            <person name="Pombert J.-F."/>
            <person name="Haag K.L."/>
            <person name="Ebert D."/>
        </authorList>
    </citation>
    <scope>NUCLEOTIDE SEQUENCE [LARGE SCALE GENOMIC DNA]</scope>
    <source>
        <strain evidence="1">BE-OM-2</strain>
    </source>
</reference>
<dbReference type="AlphaFoldDB" id="A0A4Q9LER3"/>
<gene>
    <name evidence="1" type="ORF">CWI36_0618p0010</name>
</gene>
<evidence type="ECO:0000313" key="1">
    <source>
        <dbReference type="EMBL" id="TBU05581.1"/>
    </source>
</evidence>
<sequence length="137" mass="15840">MINGFVLKKKGKESKAAEIFQILKEKLPKNKKFKNSVKIQTYGIKRDGWIQCTSEENLKIIILEIITISNVKRVIIDSICTLYLDNGLYLHFKALNIAGVDVVLVIYKFNKWADSFLVHTNNKWIKNKSKKSEIPEL</sequence>
<protein>
    <submittedName>
        <fullName evidence="1">Uncharacterized protein</fullName>
    </submittedName>
</protein>
<dbReference type="Proteomes" id="UP000291404">
    <property type="component" value="Unassembled WGS sequence"/>
</dbReference>
<accession>A0A4Q9LER3</accession>
<keyword evidence="2" id="KW-1185">Reference proteome</keyword>
<proteinExistence type="predicted"/>
<name>A0A4Q9LER3_9MICR</name>
<comment type="caution">
    <text evidence="1">The sequence shown here is derived from an EMBL/GenBank/DDBJ whole genome shotgun (WGS) entry which is preliminary data.</text>
</comment>
<organism evidence="1 2">
    <name type="scientific">Hamiltosporidium magnivora</name>
    <dbReference type="NCBI Taxonomy" id="148818"/>
    <lineage>
        <taxon>Eukaryota</taxon>
        <taxon>Fungi</taxon>
        <taxon>Fungi incertae sedis</taxon>
        <taxon>Microsporidia</taxon>
        <taxon>Dubosqiidae</taxon>
        <taxon>Hamiltosporidium</taxon>
    </lineage>
</organism>
<evidence type="ECO:0000313" key="2">
    <source>
        <dbReference type="Proteomes" id="UP000291404"/>
    </source>
</evidence>
<dbReference type="VEuPathDB" id="MicrosporidiaDB:CWI39_1568p0010"/>
<dbReference type="EMBL" id="PITI01000618">
    <property type="protein sequence ID" value="TBU05581.1"/>
    <property type="molecule type" value="Genomic_DNA"/>
</dbReference>
<dbReference type="VEuPathDB" id="MicrosporidiaDB:CWI36_0618p0010"/>